<evidence type="ECO:0000313" key="4">
    <source>
        <dbReference type="EMBL" id="SHF05375.1"/>
    </source>
</evidence>
<name>A0A1M4YHU6_9RHOB</name>
<dbReference type="Gene3D" id="3.40.50.150">
    <property type="entry name" value="Vaccinia Virus protein VP39"/>
    <property type="match status" value="1"/>
</dbReference>
<dbReference type="InterPro" id="IPR029063">
    <property type="entry name" value="SAM-dependent_MTases_sf"/>
</dbReference>
<keyword evidence="3" id="KW-0949">S-adenosyl-L-methionine</keyword>
<keyword evidence="5" id="KW-1185">Reference proteome</keyword>
<protein>
    <submittedName>
        <fullName evidence="4">Methyltransferase domain-containing protein</fullName>
    </submittedName>
</protein>
<keyword evidence="1 4" id="KW-0489">Methyltransferase</keyword>
<keyword evidence="2 4" id="KW-0808">Transferase</keyword>
<dbReference type="GO" id="GO:0032259">
    <property type="term" value="P:methylation"/>
    <property type="evidence" value="ECO:0007669"/>
    <property type="project" value="UniProtKB-KW"/>
</dbReference>
<evidence type="ECO:0000313" key="5">
    <source>
        <dbReference type="Proteomes" id="UP000184144"/>
    </source>
</evidence>
<evidence type="ECO:0000256" key="3">
    <source>
        <dbReference type="ARBA" id="ARBA00022691"/>
    </source>
</evidence>
<sequence>MTRDPNGKPDLDAAYALETPDDNRKLYGDWAETYDKSFAQNMDYQLPAHVARVFAELGGTGPVLDVGAGTGLLAEALSTCSDVVIDALDLSADMLAVAGQKGIYRTLIEADLTKTLPIEPAQYNGIVSSGTFTHGHVGPDALDKLIALARPDALFVLSVNAEHFEARGFAAKFEALAPKITDYHIQTVSIYGASGDRAHTHDKGHLAVFRRA</sequence>
<dbReference type="Pfam" id="PF13489">
    <property type="entry name" value="Methyltransf_23"/>
    <property type="match status" value="1"/>
</dbReference>
<proteinExistence type="predicted"/>
<dbReference type="AlphaFoldDB" id="A0A1M4YHU6"/>
<organism evidence="4 5">
    <name type="scientific">Litoreibacter ascidiaceicola</name>
    <dbReference type="NCBI Taxonomy" id="1486859"/>
    <lineage>
        <taxon>Bacteria</taxon>
        <taxon>Pseudomonadati</taxon>
        <taxon>Pseudomonadota</taxon>
        <taxon>Alphaproteobacteria</taxon>
        <taxon>Rhodobacterales</taxon>
        <taxon>Roseobacteraceae</taxon>
        <taxon>Litoreibacter</taxon>
    </lineage>
</organism>
<dbReference type="SUPFAM" id="SSF53335">
    <property type="entry name" value="S-adenosyl-L-methionine-dependent methyltransferases"/>
    <property type="match status" value="1"/>
</dbReference>
<dbReference type="RefSeq" id="WP_073142892.1">
    <property type="nucleotide sequence ID" value="NZ_FQUV01000003.1"/>
</dbReference>
<dbReference type="PANTHER" id="PTHR43464">
    <property type="entry name" value="METHYLTRANSFERASE"/>
    <property type="match status" value="1"/>
</dbReference>
<accession>A0A1M4YHU6</accession>
<evidence type="ECO:0000256" key="2">
    <source>
        <dbReference type="ARBA" id="ARBA00022679"/>
    </source>
</evidence>
<dbReference type="GO" id="GO:0008168">
    <property type="term" value="F:methyltransferase activity"/>
    <property type="evidence" value="ECO:0007669"/>
    <property type="project" value="UniProtKB-KW"/>
</dbReference>
<dbReference type="EMBL" id="FQUV01000003">
    <property type="protein sequence ID" value="SHF05375.1"/>
    <property type="molecule type" value="Genomic_DNA"/>
</dbReference>
<reference evidence="5" key="1">
    <citation type="submission" date="2016-11" db="EMBL/GenBank/DDBJ databases">
        <authorList>
            <person name="Varghese N."/>
            <person name="Submissions S."/>
        </authorList>
    </citation>
    <scope>NUCLEOTIDE SEQUENCE [LARGE SCALE GENOMIC DNA]</scope>
    <source>
        <strain evidence="5">DSM 100566</strain>
    </source>
</reference>
<dbReference type="STRING" id="1486859.SAMN05444273_103553"/>
<gene>
    <name evidence="4" type="ORF">SAMN05444273_103553</name>
</gene>
<dbReference type="Proteomes" id="UP000184144">
    <property type="component" value="Unassembled WGS sequence"/>
</dbReference>
<dbReference type="CDD" id="cd02440">
    <property type="entry name" value="AdoMet_MTases"/>
    <property type="match status" value="1"/>
</dbReference>
<dbReference type="OrthoDB" id="9807911at2"/>
<dbReference type="PANTHER" id="PTHR43464:SF19">
    <property type="entry name" value="UBIQUINONE BIOSYNTHESIS O-METHYLTRANSFERASE, MITOCHONDRIAL"/>
    <property type="match status" value="1"/>
</dbReference>
<evidence type="ECO:0000256" key="1">
    <source>
        <dbReference type="ARBA" id="ARBA00022603"/>
    </source>
</evidence>